<sequence>MSNKVNTFLDVVESLSRYRRAELIDEITEKNLIEALYVDPLNNDLLLKSMLSKNTTLLIGRKGTGKSTIINRFQHEIRKSNDKISLYIDVNTLFDQSKNSNFTNSLDEESQLDIQKLNLYIDFTKKIISEIEKEINKNLFISKFKCFFTKDGLTEEGFKQEINLLFRKIENPQYKDISMQQFVEIKKEDNSKDINQASISSELLKASLKATISTEQDIEKKDFQAYSKILIRHFNIIEFMKELKELLEKLKIKTVFICLDDASELEKEHLEVFTNTIISPLNNLSNEFYKFKISLYPGRVYLPNIDRIKVDTFNLDYYDLYSIGNADKVEESAINYTKRLVETRFKHFFGENVNLNDFFDVENLYKLLFQISSNVPRSIGKILKIALYKSNSLERKINKRILQESAKQYYKDVIEYVLVKNEYIKYKSYDESFEQYHLYELLKKIIEKAVENKKYIGENTSDIFSIYNSNNAPSNYLHVPKEMEDILKTLEFNFFITKYSEQKNKDSNDISVFTLNYGLCIDNNIIFDDGSDRKFRIQRIFDYKNIVIDWLKTSNQLVCENCGQVYNLDERSMIDKYGCIKCKSHNVSIKPIVNDEFQQKLNKNFKLSKKEYDVLNILYTSSEKLTSSLIGAELDRSYQSVNHSIGRNSEIKQGDFISRIEENNRAYFEITKKGEIFITEGKII</sequence>
<accession>A0AA96DLG3</accession>
<dbReference type="Gene3D" id="3.40.50.300">
    <property type="entry name" value="P-loop containing nucleotide triphosphate hydrolases"/>
    <property type="match status" value="1"/>
</dbReference>
<protein>
    <submittedName>
        <fullName evidence="1">Uncharacterized protein</fullName>
    </submittedName>
</protein>
<dbReference type="SUPFAM" id="SSF52540">
    <property type="entry name" value="P-loop containing nucleoside triphosphate hydrolases"/>
    <property type="match status" value="1"/>
</dbReference>
<dbReference type="EMBL" id="CP134854">
    <property type="protein sequence ID" value="WNL30174.1"/>
    <property type="molecule type" value="Genomic_DNA"/>
</dbReference>
<name>A0AA96DLG3_9BACT</name>
<gene>
    <name evidence="1" type="ORF">RMQ68_01930</name>
</gene>
<evidence type="ECO:0000313" key="1">
    <source>
        <dbReference type="EMBL" id="WNL30174.1"/>
    </source>
</evidence>
<dbReference type="AlphaFoldDB" id="A0AA96DLG3"/>
<reference evidence="1" key="1">
    <citation type="submission" date="2023-09" db="EMBL/GenBank/DDBJ databases">
        <title>Arcobacter tbilisiensis sp. nov. isolated from chicken meat in Tbilisi, Georgia.</title>
        <authorList>
            <person name="Matthias R."/>
            <person name="Zautner A.E."/>
        </authorList>
    </citation>
    <scope>NUCLEOTIDE SEQUENCE</scope>
    <source>
        <strain evidence="1">LEO 52</strain>
    </source>
</reference>
<organism evidence="1">
    <name type="scientific">Arcobacter sp. AZ-2023</name>
    <dbReference type="NCBI Taxonomy" id="3074453"/>
    <lineage>
        <taxon>Bacteria</taxon>
        <taxon>Pseudomonadati</taxon>
        <taxon>Campylobacterota</taxon>
        <taxon>Epsilonproteobacteria</taxon>
        <taxon>Campylobacterales</taxon>
        <taxon>Arcobacteraceae</taxon>
        <taxon>Arcobacter</taxon>
    </lineage>
</organism>
<dbReference type="InterPro" id="IPR027417">
    <property type="entry name" value="P-loop_NTPase"/>
</dbReference>
<proteinExistence type="predicted"/>